<dbReference type="EMBL" id="JAEFBZ010000007">
    <property type="protein sequence ID" value="MBK1611711.1"/>
    <property type="molecule type" value="Genomic_DNA"/>
</dbReference>
<dbReference type="Proteomes" id="UP000613452">
    <property type="component" value="Unassembled WGS sequence"/>
</dbReference>
<gene>
    <name evidence="1" type="ORF">JCR31_28120</name>
</gene>
<protein>
    <recommendedName>
        <fullName evidence="3">Phage protein</fullName>
    </recommendedName>
</protein>
<accession>A0ABD4LMU5</accession>
<dbReference type="RefSeq" id="WP_200152551.1">
    <property type="nucleotide sequence ID" value="NZ_JAEFBZ010000007.1"/>
</dbReference>
<comment type="caution">
    <text evidence="1">The sequence shown here is derived from an EMBL/GenBank/DDBJ whole genome shotgun (WGS) entry which is preliminary data.</text>
</comment>
<proteinExistence type="predicted"/>
<evidence type="ECO:0000313" key="1">
    <source>
        <dbReference type="EMBL" id="MBK1611711.1"/>
    </source>
</evidence>
<sequence>MTLNEFIASNPTREQIAFQICGVANVNVLEIDETFAWKPLSELGGFTKDDFYDDVQGTFNMYGAEALTHIGIVNWKLKDKVASKLGEGNHE</sequence>
<dbReference type="AlphaFoldDB" id="A0ABD4LMU5"/>
<reference evidence="1 2" key="1">
    <citation type="submission" date="2020-12" db="EMBL/GenBank/DDBJ databases">
        <title>Genome assembly for a thermostable protease producing Bacillus cereus MAKP1 strain isolated from chicken gut.</title>
        <authorList>
            <person name="Malaviya A."/>
        </authorList>
    </citation>
    <scope>NUCLEOTIDE SEQUENCE [LARGE SCALE GENOMIC DNA]</scope>
    <source>
        <strain evidence="1 2">MAKP1</strain>
    </source>
</reference>
<evidence type="ECO:0008006" key="3">
    <source>
        <dbReference type="Google" id="ProtNLM"/>
    </source>
</evidence>
<organism evidence="1 2">
    <name type="scientific">Bacillus cereus</name>
    <dbReference type="NCBI Taxonomy" id="1396"/>
    <lineage>
        <taxon>Bacteria</taxon>
        <taxon>Bacillati</taxon>
        <taxon>Bacillota</taxon>
        <taxon>Bacilli</taxon>
        <taxon>Bacillales</taxon>
        <taxon>Bacillaceae</taxon>
        <taxon>Bacillus</taxon>
        <taxon>Bacillus cereus group</taxon>
    </lineage>
</organism>
<name>A0ABD4LMU5_BACCE</name>
<evidence type="ECO:0000313" key="2">
    <source>
        <dbReference type="Proteomes" id="UP000613452"/>
    </source>
</evidence>